<dbReference type="Pfam" id="PF24735">
    <property type="entry name" value="DUF7686"/>
    <property type="match status" value="1"/>
</dbReference>
<feature type="domain" description="DUF7686" evidence="1">
    <location>
        <begin position="54"/>
        <end position="124"/>
    </location>
</feature>
<evidence type="ECO:0000313" key="4">
    <source>
        <dbReference type="Proteomes" id="UP000425960"/>
    </source>
</evidence>
<dbReference type="RefSeq" id="WP_155326367.1">
    <property type="nucleotide sequence ID" value="NZ_AP021877.1"/>
</dbReference>
<dbReference type="InterPro" id="IPR056130">
    <property type="entry name" value="DUF7713"/>
</dbReference>
<sequence>MDSDIKKERCEFCGELVPSYSTIYVAVDKQYHCSCLKCYNSRMAEYSGTDFEYVELDPIILKDFEDVDHKFHFTVRHLGDRIVIEAFEIKEGHRGGYEFSYIGDIDEEIFNLFGKLVERMLSGLHQKHIEWSDTTNSWQITKDDIVRAKIDSDLESDEYYGHSPLIVIDGKEIKWEEFGRMLMTYEGFNFKLEIFDRSDEIP</sequence>
<accession>A0A5K8A2L9</accession>
<proteinExistence type="predicted"/>
<protein>
    <submittedName>
        <fullName evidence="3">Uncharacterized protein</fullName>
    </submittedName>
</protein>
<evidence type="ECO:0000259" key="2">
    <source>
        <dbReference type="Pfam" id="PF24828"/>
    </source>
</evidence>
<evidence type="ECO:0000313" key="3">
    <source>
        <dbReference type="EMBL" id="BBO86793.1"/>
    </source>
</evidence>
<dbReference type="InterPro" id="IPR056103">
    <property type="entry name" value="DUF7686"/>
</dbReference>
<evidence type="ECO:0000259" key="1">
    <source>
        <dbReference type="Pfam" id="PF24735"/>
    </source>
</evidence>
<organism evidence="3 4">
    <name type="scientific">Desulfosarcina ovata subsp. sediminis</name>
    <dbReference type="NCBI Taxonomy" id="885957"/>
    <lineage>
        <taxon>Bacteria</taxon>
        <taxon>Pseudomonadati</taxon>
        <taxon>Thermodesulfobacteriota</taxon>
        <taxon>Desulfobacteria</taxon>
        <taxon>Desulfobacterales</taxon>
        <taxon>Desulfosarcinaceae</taxon>
        <taxon>Desulfosarcina</taxon>
    </lineage>
</organism>
<gene>
    <name evidence="3" type="ORF">DSCO28_73590</name>
</gene>
<name>A0A5K8A2L9_9BACT</name>
<feature type="domain" description="DUF7713" evidence="2">
    <location>
        <begin position="128"/>
        <end position="199"/>
    </location>
</feature>
<dbReference type="EMBL" id="AP021877">
    <property type="protein sequence ID" value="BBO86793.1"/>
    <property type="molecule type" value="Genomic_DNA"/>
</dbReference>
<dbReference type="KEGG" id="dov:DSCO28_73590"/>
<dbReference type="Pfam" id="PF24828">
    <property type="entry name" value="DUF7713"/>
    <property type="match status" value="1"/>
</dbReference>
<geneLocation type="plasmid" evidence="4">
    <name>do28_1 dna</name>
</geneLocation>
<dbReference type="AlphaFoldDB" id="A0A5K8A2L9"/>
<keyword evidence="3" id="KW-0614">Plasmid</keyword>
<dbReference type="Proteomes" id="UP000425960">
    <property type="component" value="Plasmid Do28_1"/>
</dbReference>
<reference evidence="3 4" key="1">
    <citation type="submission" date="2019-11" db="EMBL/GenBank/DDBJ databases">
        <title>Comparative genomics of hydrocarbon-degrading Desulfosarcina strains.</title>
        <authorList>
            <person name="Watanabe M."/>
            <person name="Kojima H."/>
            <person name="Fukui M."/>
        </authorList>
    </citation>
    <scope>NUCLEOTIDE SEQUENCE [LARGE SCALE GENOMIC DNA]</scope>
    <source>
        <strain evidence="3 4">28bB2T</strain>
        <plasmid evidence="4">do28_1 dna</plasmid>
    </source>
</reference>